<keyword evidence="1" id="KW-0812">Transmembrane</keyword>
<dbReference type="AlphaFoldDB" id="A0A0X3AMC5"/>
<reference evidence="2 3" key="1">
    <citation type="submission" date="2016-01" db="EMBL/GenBank/DDBJ databases">
        <authorList>
            <person name="McClelland M."/>
            <person name="Jain A."/>
            <person name="Saraogi P."/>
            <person name="Mendelson R."/>
            <person name="Westerman R."/>
            <person name="SanMiguel P."/>
            <person name="Csonka L."/>
        </authorList>
    </citation>
    <scope>NUCLEOTIDE SEQUENCE [LARGE SCALE GENOMIC DNA]</scope>
    <source>
        <strain evidence="2 3">R-53146</strain>
    </source>
</reference>
<accession>A0A0X3AMC5</accession>
<evidence type="ECO:0000256" key="1">
    <source>
        <dbReference type="SAM" id="Phobius"/>
    </source>
</evidence>
<evidence type="ECO:0008006" key="4">
    <source>
        <dbReference type="Google" id="ProtNLM"/>
    </source>
</evidence>
<keyword evidence="3" id="KW-1185">Reference proteome</keyword>
<gene>
    <name evidence="2" type="ORF">Ga0061079_10241</name>
</gene>
<feature type="transmembrane region" description="Helical" evidence="1">
    <location>
        <begin position="27"/>
        <end position="52"/>
    </location>
</feature>
<dbReference type="Proteomes" id="UP000182761">
    <property type="component" value="Unassembled WGS sequence"/>
</dbReference>
<keyword evidence="1" id="KW-0472">Membrane</keyword>
<proteinExistence type="predicted"/>
<name>A0A0X3AMC5_9FLAO</name>
<evidence type="ECO:0000313" key="3">
    <source>
        <dbReference type="Proteomes" id="UP000182761"/>
    </source>
</evidence>
<dbReference type="EMBL" id="FCOR01000002">
    <property type="protein sequence ID" value="CVK15496.1"/>
    <property type="molecule type" value="Genomic_DNA"/>
</dbReference>
<keyword evidence="1" id="KW-1133">Transmembrane helix</keyword>
<protein>
    <recommendedName>
        <fullName evidence="4">Holin-X, holin superfamily III</fullName>
    </recommendedName>
</protein>
<evidence type="ECO:0000313" key="2">
    <source>
        <dbReference type="EMBL" id="CVK15496.1"/>
    </source>
</evidence>
<organism evidence="2 3">
    <name type="scientific">Apibacter mensalis</name>
    <dbReference type="NCBI Taxonomy" id="1586267"/>
    <lineage>
        <taxon>Bacteria</taxon>
        <taxon>Pseudomonadati</taxon>
        <taxon>Bacteroidota</taxon>
        <taxon>Flavobacteriia</taxon>
        <taxon>Flavobacteriales</taxon>
        <taxon>Weeksellaceae</taxon>
        <taxon>Apibacter</taxon>
    </lineage>
</organism>
<dbReference type="STRING" id="1586267.GCA_001418685_00319"/>
<dbReference type="RefSeq" id="WP_055424730.1">
    <property type="nucleotide sequence ID" value="NZ_FCOR01000002.1"/>
</dbReference>
<sequence length="112" mass="12908">MLGFLKKYINNRIELLKLDLTETISGLLSIIICIIIIFSIGMMFLFLASLAFGIMMGTHFNNMGLGILLISCIYFIIFIILLSNYSNIRKYIMKKIIELHLNVKENELNDKN</sequence>
<feature type="transmembrane region" description="Helical" evidence="1">
    <location>
        <begin position="64"/>
        <end position="85"/>
    </location>
</feature>